<evidence type="ECO:0000256" key="3">
    <source>
        <dbReference type="ARBA" id="ARBA00022679"/>
    </source>
</evidence>
<name>A0A8T2R5F7_CERRI</name>
<dbReference type="CDD" id="cd05117">
    <property type="entry name" value="STKc_CAMK"/>
    <property type="match status" value="1"/>
</dbReference>
<dbReference type="Pfam" id="PF00069">
    <property type="entry name" value="Pkinase"/>
    <property type="match status" value="1"/>
</dbReference>
<evidence type="ECO:0000256" key="6">
    <source>
        <dbReference type="ARBA" id="ARBA00022840"/>
    </source>
</evidence>
<feature type="binding site" evidence="8">
    <location>
        <position position="91"/>
    </location>
    <ligand>
        <name>ATP</name>
        <dbReference type="ChEBI" id="CHEBI:30616"/>
    </ligand>
</feature>
<dbReference type="PROSITE" id="PS50011">
    <property type="entry name" value="PROTEIN_KINASE_DOM"/>
    <property type="match status" value="1"/>
</dbReference>
<evidence type="ECO:0000256" key="4">
    <source>
        <dbReference type="ARBA" id="ARBA00022741"/>
    </source>
</evidence>
<evidence type="ECO:0000256" key="8">
    <source>
        <dbReference type="PROSITE-ProRule" id="PRU10141"/>
    </source>
</evidence>
<dbReference type="Gene3D" id="3.30.200.20">
    <property type="entry name" value="Phosphorylase Kinase, domain 1"/>
    <property type="match status" value="1"/>
</dbReference>
<dbReference type="SMART" id="SM00220">
    <property type="entry name" value="S_TKc"/>
    <property type="match status" value="1"/>
</dbReference>
<dbReference type="InterPro" id="IPR011009">
    <property type="entry name" value="Kinase-like_dom_sf"/>
</dbReference>
<dbReference type="InterPro" id="IPR017441">
    <property type="entry name" value="Protein_kinase_ATP_BS"/>
</dbReference>
<dbReference type="PROSITE" id="PS00108">
    <property type="entry name" value="PROTEIN_KINASE_ST"/>
    <property type="match status" value="1"/>
</dbReference>
<comment type="function">
    <text evidence="7">CIPK serine-threonine protein kinases interact with CBL proteins. Binding of a CBL protein to the regulatory NAF domain of CIPK protein lead to the activation of the kinase in a calcium-dependent manner.</text>
</comment>
<dbReference type="SUPFAM" id="SSF56112">
    <property type="entry name" value="Protein kinase-like (PK-like)"/>
    <property type="match status" value="1"/>
</dbReference>
<evidence type="ECO:0000313" key="11">
    <source>
        <dbReference type="Proteomes" id="UP000825935"/>
    </source>
</evidence>
<dbReference type="PROSITE" id="PS00107">
    <property type="entry name" value="PROTEIN_KINASE_ATP"/>
    <property type="match status" value="1"/>
</dbReference>
<dbReference type="Proteomes" id="UP000825935">
    <property type="component" value="Chromosome 30"/>
</dbReference>
<reference evidence="10" key="1">
    <citation type="submission" date="2021-08" db="EMBL/GenBank/DDBJ databases">
        <title>WGS assembly of Ceratopteris richardii.</title>
        <authorList>
            <person name="Marchant D.B."/>
            <person name="Chen G."/>
            <person name="Jenkins J."/>
            <person name="Shu S."/>
            <person name="Leebens-Mack J."/>
            <person name="Grimwood J."/>
            <person name="Schmutz J."/>
            <person name="Soltis P."/>
            <person name="Soltis D."/>
            <person name="Chen Z.-H."/>
        </authorList>
    </citation>
    <scope>NUCLEOTIDE SEQUENCE</scope>
    <source>
        <strain evidence="10">Whitten #5841</strain>
        <tissue evidence="10">Leaf</tissue>
    </source>
</reference>
<dbReference type="GO" id="GO:0005524">
    <property type="term" value="F:ATP binding"/>
    <property type="evidence" value="ECO:0007669"/>
    <property type="project" value="UniProtKB-UniRule"/>
</dbReference>
<evidence type="ECO:0000256" key="1">
    <source>
        <dbReference type="ARBA" id="ARBA00006234"/>
    </source>
</evidence>
<dbReference type="InterPro" id="IPR008271">
    <property type="entry name" value="Ser/Thr_kinase_AS"/>
</dbReference>
<sequence>MGNCLNLFSSDEDLLLPHSCVSTNNMDRFSSRALCSSDVANTALGFKPILPFPTPSDLDALYEVGSELGRGQFGVVRKCNSRVTGEPFACKSISKLHLYMTDGIEVVLREISIMTRISNHAHRPDNQTPQGCNVVILHEVVEDNTFIHLVIDLCNGGELFDQIARKQRYSEAQAAKLMKNLLETLQFCHSLGIMHRDVKPENLLLVDDSDDSSIKLADFGLALEFSPGQKFSDMAGTACYMAPEVLEGEYSEEVDMWSAGIIMYVLLSGMPPFWGDTEEDIFNAIREGQLDLSSGRWLTISPIAIDLISLMLRVDVTSRCTPAQALGHPWFTCLTATRNKLYPPIVGQSQCEVLGIKNDASLIAKMSVMSEDVVPCRDYLHVKNACSSRGITVVNLSESSTLDMEQINYAELKMLMESLVVALDKEGLSLSEIISKLRRQFGWMCTVLTKSTSDETLMVDMGRQRYLIAHNRSRKILGWKLLKPQYFNHVRGRSRAVHCSERIQPV</sequence>
<dbReference type="AlphaFoldDB" id="A0A8T2R5F7"/>
<gene>
    <name evidence="10" type="ORF">KP509_30G063300</name>
</gene>
<feature type="domain" description="Protein kinase" evidence="9">
    <location>
        <begin position="62"/>
        <end position="331"/>
    </location>
</feature>
<evidence type="ECO:0000313" key="10">
    <source>
        <dbReference type="EMBL" id="KAH7290783.1"/>
    </source>
</evidence>
<keyword evidence="3" id="KW-0808">Transferase</keyword>
<proteinExistence type="inferred from homology"/>
<keyword evidence="6 8" id="KW-0067">ATP-binding</keyword>
<dbReference type="GO" id="GO:0004674">
    <property type="term" value="F:protein serine/threonine kinase activity"/>
    <property type="evidence" value="ECO:0007669"/>
    <property type="project" value="UniProtKB-KW"/>
</dbReference>
<dbReference type="EMBL" id="CM035435">
    <property type="protein sequence ID" value="KAH7290783.1"/>
    <property type="molecule type" value="Genomic_DNA"/>
</dbReference>
<keyword evidence="4 8" id="KW-0547">Nucleotide-binding</keyword>
<dbReference type="PANTHER" id="PTHR24349">
    <property type="entry name" value="SERINE/THREONINE-PROTEIN KINASE"/>
    <property type="match status" value="1"/>
</dbReference>
<evidence type="ECO:0000256" key="7">
    <source>
        <dbReference type="ARBA" id="ARBA00058225"/>
    </source>
</evidence>
<evidence type="ECO:0000256" key="5">
    <source>
        <dbReference type="ARBA" id="ARBA00022777"/>
    </source>
</evidence>
<keyword evidence="2" id="KW-0723">Serine/threonine-protein kinase</keyword>
<evidence type="ECO:0000256" key="2">
    <source>
        <dbReference type="ARBA" id="ARBA00022527"/>
    </source>
</evidence>
<dbReference type="FunFam" id="1.10.510.10:FF:000571">
    <property type="entry name" value="Maternal embryonic leucine zipper kinase"/>
    <property type="match status" value="1"/>
</dbReference>
<comment type="similarity">
    <text evidence="1">Belongs to the protein kinase superfamily. CAMK Ser/Thr protein kinase family. SNF1 subfamily.</text>
</comment>
<dbReference type="Gene3D" id="1.10.510.10">
    <property type="entry name" value="Transferase(Phosphotransferase) domain 1"/>
    <property type="match status" value="1"/>
</dbReference>
<organism evidence="10 11">
    <name type="scientific">Ceratopteris richardii</name>
    <name type="common">Triangle waterfern</name>
    <dbReference type="NCBI Taxonomy" id="49495"/>
    <lineage>
        <taxon>Eukaryota</taxon>
        <taxon>Viridiplantae</taxon>
        <taxon>Streptophyta</taxon>
        <taxon>Embryophyta</taxon>
        <taxon>Tracheophyta</taxon>
        <taxon>Polypodiopsida</taxon>
        <taxon>Polypodiidae</taxon>
        <taxon>Polypodiales</taxon>
        <taxon>Pteridineae</taxon>
        <taxon>Pteridaceae</taxon>
        <taxon>Parkerioideae</taxon>
        <taxon>Ceratopteris</taxon>
    </lineage>
</organism>
<evidence type="ECO:0000259" key="9">
    <source>
        <dbReference type="PROSITE" id="PS50011"/>
    </source>
</evidence>
<dbReference type="InterPro" id="IPR000719">
    <property type="entry name" value="Prot_kinase_dom"/>
</dbReference>
<protein>
    <recommendedName>
        <fullName evidence="9">Protein kinase domain-containing protein</fullName>
    </recommendedName>
</protein>
<accession>A0A8T2R5F7</accession>
<keyword evidence="5" id="KW-0418">Kinase</keyword>
<comment type="caution">
    <text evidence="10">The sequence shown here is derived from an EMBL/GenBank/DDBJ whole genome shotgun (WGS) entry which is preliminary data.</text>
</comment>
<dbReference type="InterPro" id="IPR050205">
    <property type="entry name" value="CDPK_Ser/Thr_kinases"/>
</dbReference>
<dbReference type="OrthoDB" id="442176at2759"/>
<keyword evidence="11" id="KW-1185">Reference proteome</keyword>